<feature type="binding site" evidence="6">
    <location>
        <position position="213"/>
    </location>
    <ligand>
        <name>phosphate</name>
        <dbReference type="ChEBI" id="CHEBI:43474"/>
    </ligand>
</feature>
<feature type="binding site" evidence="6">
    <location>
        <position position="62"/>
    </location>
    <ligand>
        <name>phosphate</name>
        <dbReference type="ChEBI" id="CHEBI:43474"/>
    </ligand>
</feature>
<feature type="binding site" evidence="6">
    <location>
        <position position="236"/>
    </location>
    <ligand>
        <name>a purine D-ribonucleoside</name>
        <dbReference type="ChEBI" id="CHEBI:142355"/>
    </ligand>
</feature>
<evidence type="ECO:0000256" key="5">
    <source>
        <dbReference type="PIRNR" id="PIRNR000477"/>
    </source>
</evidence>
<reference evidence="8 9" key="1">
    <citation type="submission" date="2018-08" db="EMBL/GenBank/DDBJ databases">
        <title>The first complete genome of Treponema rectale (CHPAT), a commensal spirochete of the bovine rectum.</title>
        <authorList>
            <person name="Staton G.J."/>
            <person name="Clegg S.R."/>
            <person name="Carter S.D."/>
            <person name="Radford A.D."/>
            <person name="Darby A."/>
            <person name="Hall N."/>
            <person name="Birtles R.J."/>
            <person name="Evans N.J."/>
        </authorList>
    </citation>
    <scope>NUCLEOTIDE SEQUENCE [LARGE SCALE GENOMIC DNA]</scope>
    <source>
        <strain evidence="8 9">CHPA</strain>
    </source>
</reference>
<dbReference type="SUPFAM" id="SSF53167">
    <property type="entry name" value="Purine and uridine phosphorylases"/>
    <property type="match status" value="1"/>
</dbReference>
<dbReference type="InterPro" id="IPR011268">
    <property type="entry name" value="Purine_phosphorylase"/>
</dbReference>
<dbReference type="KEGG" id="trc:DYE49_03025"/>
<dbReference type="InterPro" id="IPR000845">
    <property type="entry name" value="Nucleoside_phosphorylase_d"/>
</dbReference>
<keyword evidence="4 5" id="KW-0808">Transferase</keyword>
<dbReference type="PANTHER" id="PTHR11904">
    <property type="entry name" value="METHYLTHIOADENOSINE/PURINE NUCLEOSIDE PHOSPHORYLASE"/>
    <property type="match status" value="1"/>
</dbReference>
<dbReference type="EC" id="2.4.2.1" evidence="5"/>
<evidence type="ECO:0000256" key="2">
    <source>
        <dbReference type="ARBA" id="ARBA00006751"/>
    </source>
</evidence>
<dbReference type="GO" id="GO:0009116">
    <property type="term" value="P:nucleoside metabolic process"/>
    <property type="evidence" value="ECO:0007669"/>
    <property type="project" value="InterPro"/>
</dbReference>
<dbReference type="PIRSF" id="PIRSF000477">
    <property type="entry name" value="PurNPase"/>
    <property type="match status" value="1"/>
</dbReference>
<feature type="domain" description="Nucleoside phosphorylase" evidence="7">
    <location>
        <begin position="30"/>
        <end position="271"/>
    </location>
</feature>
<dbReference type="AlphaFoldDB" id="A0A7M1XJ18"/>
<dbReference type="CDD" id="cd09009">
    <property type="entry name" value="PNP-EcPNPII_like"/>
    <property type="match status" value="1"/>
</dbReference>
<dbReference type="UniPathway" id="UPA00606"/>
<dbReference type="InterPro" id="IPR035994">
    <property type="entry name" value="Nucleoside_phosphorylase_sf"/>
</dbReference>
<comment type="pathway">
    <text evidence="1 5">Purine metabolism; purine nucleoside salvage.</text>
</comment>
<dbReference type="NCBIfam" id="NF006054">
    <property type="entry name" value="PRK08202.1"/>
    <property type="match status" value="1"/>
</dbReference>
<keyword evidence="3 5" id="KW-0328">Glycosyltransferase</keyword>
<sequence length="279" mass="30458">MKYKYEDYLKMADYIRSKTTFQPLVGAVLGSGLGDLVNEMEVVATIPYKDVPSLPVSTNKAHKGQFIFGTLKGVPCVFMQGRLHYYEGYTSEEVTAPIRLLKLLGIKYLLLTNAAGGCGANFHPGDLMVITDHITSFMPSPLYGTNIDEFGPRFPDMSDVYDNVLTTKIILRGKELGLPIKQGTYLQFAGPQYESKAEVQMAIKLGASACGMSTAIEALVAAHMGLKTVGFSLISNLCTGLSDNKLSDEEVIAMGKKASKDMTALFMAIIEILKQDNDR</sequence>
<protein>
    <recommendedName>
        <fullName evidence="5">Purine nucleoside phosphorylase</fullName>
        <ecNumber evidence="5">2.4.2.1</ecNumber>
    </recommendedName>
    <alternativeName>
        <fullName evidence="5">Inosine-guanosine phosphorylase</fullName>
    </alternativeName>
</protein>
<evidence type="ECO:0000313" key="8">
    <source>
        <dbReference type="EMBL" id="QOS39483.1"/>
    </source>
</evidence>
<comment type="function">
    <text evidence="5">The purine nucleoside phosphorylases catalyze the phosphorolytic breakdown of the N-glycosidic bond in the beta-(deoxy)ribonucleoside molecules, with the formation of the corresponding free purine bases and pentose-1-phosphate.</text>
</comment>
<proteinExistence type="inferred from homology"/>
<dbReference type="EMBL" id="CP031517">
    <property type="protein sequence ID" value="QOS39483.1"/>
    <property type="molecule type" value="Genomic_DNA"/>
</dbReference>
<feature type="binding site" evidence="6">
    <location>
        <position position="31"/>
    </location>
    <ligand>
        <name>phosphate</name>
        <dbReference type="ChEBI" id="CHEBI:43474"/>
    </ligand>
</feature>
<dbReference type="GO" id="GO:0005737">
    <property type="term" value="C:cytoplasm"/>
    <property type="evidence" value="ECO:0007669"/>
    <property type="project" value="TreeGrafter"/>
</dbReference>
<gene>
    <name evidence="8" type="ORF">DYE49_03025</name>
</gene>
<evidence type="ECO:0000256" key="4">
    <source>
        <dbReference type="ARBA" id="ARBA00022679"/>
    </source>
</evidence>
<feature type="binding site" evidence="6">
    <location>
        <position position="194"/>
    </location>
    <ligand>
        <name>a purine D-ribonucleoside</name>
        <dbReference type="ChEBI" id="CHEBI:142355"/>
    </ligand>
</feature>
<dbReference type="Proteomes" id="UP000593591">
    <property type="component" value="Chromosome"/>
</dbReference>
<evidence type="ECO:0000313" key="9">
    <source>
        <dbReference type="Proteomes" id="UP000593591"/>
    </source>
</evidence>
<dbReference type="Pfam" id="PF01048">
    <property type="entry name" value="PNP_UDP_1"/>
    <property type="match status" value="1"/>
</dbReference>
<feature type="binding site" evidence="6">
    <location>
        <begin position="82"/>
        <end position="84"/>
    </location>
    <ligand>
        <name>phosphate</name>
        <dbReference type="ChEBI" id="CHEBI:43474"/>
    </ligand>
</feature>
<dbReference type="GO" id="GO:0004731">
    <property type="term" value="F:purine-nucleoside phosphorylase activity"/>
    <property type="evidence" value="ECO:0007669"/>
    <property type="project" value="UniProtKB-EC"/>
</dbReference>
<evidence type="ECO:0000259" key="7">
    <source>
        <dbReference type="Pfam" id="PF01048"/>
    </source>
</evidence>
<comment type="similarity">
    <text evidence="2 5">Belongs to the PNP/MTAP phosphorylase family.</text>
</comment>
<evidence type="ECO:0000256" key="3">
    <source>
        <dbReference type="ARBA" id="ARBA00022676"/>
    </source>
</evidence>
<dbReference type="PANTHER" id="PTHR11904:SF9">
    <property type="entry name" value="PURINE NUCLEOSIDE PHOSPHORYLASE-RELATED"/>
    <property type="match status" value="1"/>
</dbReference>
<feature type="binding site" evidence="6">
    <location>
        <position position="114"/>
    </location>
    <ligand>
        <name>phosphate</name>
        <dbReference type="ChEBI" id="CHEBI:43474"/>
    </ligand>
</feature>
<evidence type="ECO:0000256" key="6">
    <source>
        <dbReference type="PIRSR" id="PIRSR000477-2"/>
    </source>
</evidence>
<name>A0A7M1XJ18_9SPIR</name>
<dbReference type="Gene3D" id="3.40.50.1580">
    <property type="entry name" value="Nucleoside phosphorylase domain"/>
    <property type="match status" value="1"/>
</dbReference>
<organism evidence="8 9">
    <name type="scientific">Treponema rectale</name>
    <dbReference type="NCBI Taxonomy" id="744512"/>
    <lineage>
        <taxon>Bacteria</taxon>
        <taxon>Pseudomonadati</taxon>
        <taxon>Spirochaetota</taxon>
        <taxon>Spirochaetia</taxon>
        <taxon>Spirochaetales</taxon>
        <taxon>Treponemataceae</taxon>
        <taxon>Treponema</taxon>
    </lineage>
</organism>
<evidence type="ECO:0000256" key="1">
    <source>
        <dbReference type="ARBA" id="ARBA00005058"/>
    </source>
</evidence>
<dbReference type="NCBIfam" id="TIGR01697">
    <property type="entry name" value="PNPH-PUNA-XAPA"/>
    <property type="match status" value="1"/>
</dbReference>
<accession>A0A7M1XJ18</accession>